<sequence length="120" mass="13217">MSSSTRQRRWAKSPDFADRPDRVEAIATQTAIDKINYLDSGQHEVRCRECGTCVLVRKNSYKHTSVQWQEDPDTVCPTFRDSGVVPGTSISPREGCPQLQASIERAVLDGAISVPDPSGP</sequence>
<protein>
    <recommendedName>
        <fullName evidence="3">Ferredoxin</fullName>
    </recommendedName>
</protein>
<proteinExistence type="predicted"/>
<evidence type="ECO:0000313" key="1">
    <source>
        <dbReference type="EMBL" id="SQI32403.1"/>
    </source>
</evidence>
<dbReference type="Proteomes" id="UP000249091">
    <property type="component" value="Chromosome 1"/>
</dbReference>
<evidence type="ECO:0008006" key="3">
    <source>
        <dbReference type="Google" id="ProtNLM"/>
    </source>
</evidence>
<keyword evidence="2" id="KW-1185">Reference proteome</keyword>
<evidence type="ECO:0000313" key="2">
    <source>
        <dbReference type="Proteomes" id="UP000249091"/>
    </source>
</evidence>
<dbReference type="AlphaFoldDB" id="A0A2X4TZQ7"/>
<reference evidence="1 2" key="1">
    <citation type="submission" date="2018-06" db="EMBL/GenBank/DDBJ databases">
        <authorList>
            <consortium name="Pathogen Informatics"/>
            <person name="Doyle S."/>
        </authorList>
    </citation>
    <scope>NUCLEOTIDE SEQUENCE [LARGE SCALE GENOMIC DNA]</scope>
    <source>
        <strain evidence="1 2">NCTC10994</strain>
    </source>
</reference>
<dbReference type="EMBL" id="LS483468">
    <property type="protein sequence ID" value="SQI32403.1"/>
    <property type="molecule type" value="Genomic_DNA"/>
</dbReference>
<name>A0A2X4TZQ7_9NOCA</name>
<accession>A0A2X4TZQ7</accession>
<dbReference type="KEGG" id="rcr:NCTC10994_02140"/>
<organism evidence="1 2">
    <name type="scientific">Rhodococcus coprophilus</name>
    <dbReference type="NCBI Taxonomy" id="38310"/>
    <lineage>
        <taxon>Bacteria</taxon>
        <taxon>Bacillati</taxon>
        <taxon>Actinomycetota</taxon>
        <taxon>Actinomycetes</taxon>
        <taxon>Mycobacteriales</taxon>
        <taxon>Nocardiaceae</taxon>
        <taxon>Rhodococcus</taxon>
    </lineage>
</organism>
<dbReference type="STRING" id="1219011.GCA_001895045_03233"/>
<dbReference type="RefSeq" id="WP_072702446.1">
    <property type="nucleotide sequence ID" value="NZ_JAFBBL010000001.1"/>
</dbReference>
<gene>
    <name evidence="1" type="ORF">NCTC10994_02140</name>
</gene>